<name>A0AA35QVB8_GEOBA</name>
<feature type="domain" description="Ig-like" evidence="2">
    <location>
        <begin position="109"/>
        <end position="206"/>
    </location>
</feature>
<keyword evidence="4" id="KW-1185">Reference proteome</keyword>
<evidence type="ECO:0000259" key="2">
    <source>
        <dbReference type="PROSITE" id="PS50835"/>
    </source>
</evidence>
<evidence type="ECO:0000313" key="3">
    <source>
        <dbReference type="EMBL" id="CAI7992565.1"/>
    </source>
</evidence>
<dbReference type="InterPro" id="IPR013783">
    <property type="entry name" value="Ig-like_fold"/>
</dbReference>
<protein>
    <recommendedName>
        <fullName evidence="2">Ig-like domain-containing protein</fullName>
    </recommendedName>
</protein>
<evidence type="ECO:0000313" key="4">
    <source>
        <dbReference type="Proteomes" id="UP001174909"/>
    </source>
</evidence>
<dbReference type="PROSITE" id="PS50835">
    <property type="entry name" value="IG_LIKE"/>
    <property type="match status" value="2"/>
</dbReference>
<dbReference type="InterPro" id="IPR003599">
    <property type="entry name" value="Ig_sub"/>
</dbReference>
<gene>
    <name evidence="3" type="ORF">GBAR_LOCUS1042</name>
</gene>
<feature type="domain" description="Ig-like" evidence="2">
    <location>
        <begin position="1"/>
        <end position="80"/>
    </location>
</feature>
<comment type="caution">
    <text evidence="3">The sequence shown here is derived from an EMBL/GenBank/DDBJ whole genome shotgun (WGS) entry which is preliminary data.</text>
</comment>
<reference evidence="3" key="1">
    <citation type="submission" date="2023-03" db="EMBL/GenBank/DDBJ databases">
        <authorList>
            <person name="Steffen K."/>
            <person name="Cardenas P."/>
        </authorList>
    </citation>
    <scope>NUCLEOTIDE SEQUENCE</scope>
</reference>
<accession>A0AA35QVB8</accession>
<dbReference type="EMBL" id="CASHTH010000149">
    <property type="protein sequence ID" value="CAI7992565.1"/>
    <property type="molecule type" value="Genomic_DNA"/>
</dbReference>
<sequence>MLSVPGEKQELVSGSSLSLSCFIQPLSVDTSTTVLSNWSTPGGRNNRENETSPQLVISCVETADSGNYTCSVRVTDSTNSLYILDSPLAYNTTTITAKLNVTVSALYKPAPGEVPGELGPNQFTAGSDLTLNCSVEGHSGALSYMWSLTGNPAAPSGCFSCNIDISSTTSTLVVGRPELYSYYAGDYSCTVSEIGRPASSNRDNFSVTVIGAGLYALESDSSVSSGPIANNGLIVSRSDDMRLECVSNSDTAEVGNITTPDGTILTSNETNSTLTLTNPFGRPGVLRLRSGDGTQRIPPIRKHLPASAQGV</sequence>
<dbReference type="InterPro" id="IPR007110">
    <property type="entry name" value="Ig-like_dom"/>
</dbReference>
<proteinExistence type="predicted"/>
<dbReference type="AlphaFoldDB" id="A0AA35QVB8"/>
<dbReference type="InterPro" id="IPR036179">
    <property type="entry name" value="Ig-like_dom_sf"/>
</dbReference>
<feature type="region of interest" description="Disordered" evidence="1">
    <location>
        <begin position="289"/>
        <end position="311"/>
    </location>
</feature>
<dbReference type="Proteomes" id="UP001174909">
    <property type="component" value="Unassembled WGS sequence"/>
</dbReference>
<dbReference type="Pfam" id="PF00047">
    <property type="entry name" value="ig"/>
    <property type="match status" value="1"/>
</dbReference>
<organism evidence="3 4">
    <name type="scientific">Geodia barretti</name>
    <name type="common">Barrett's horny sponge</name>
    <dbReference type="NCBI Taxonomy" id="519541"/>
    <lineage>
        <taxon>Eukaryota</taxon>
        <taxon>Metazoa</taxon>
        <taxon>Porifera</taxon>
        <taxon>Demospongiae</taxon>
        <taxon>Heteroscleromorpha</taxon>
        <taxon>Tetractinellida</taxon>
        <taxon>Astrophorina</taxon>
        <taxon>Geodiidae</taxon>
        <taxon>Geodia</taxon>
    </lineage>
</organism>
<evidence type="ECO:0000256" key="1">
    <source>
        <dbReference type="SAM" id="MobiDB-lite"/>
    </source>
</evidence>
<dbReference type="SUPFAM" id="SSF48726">
    <property type="entry name" value="Immunoglobulin"/>
    <property type="match status" value="2"/>
</dbReference>
<dbReference type="SMART" id="SM00409">
    <property type="entry name" value="IG"/>
    <property type="match status" value="2"/>
</dbReference>
<dbReference type="InterPro" id="IPR013151">
    <property type="entry name" value="Immunoglobulin_dom"/>
</dbReference>
<dbReference type="Gene3D" id="2.60.40.10">
    <property type="entry name" value="Immunoglobulins"/>
    <property type="match status" value="2"/>
</dbReference>